<organism evidence="1 2">
    <name type="scientific">Mycobacterium kansasii</name>
    <dbReference type="NCBI Taxonomy" id="1768"/>
    <lineage>
        <taxon>Bacteria</taxon>
        <taxon>Bacillati</taxon>
        <taxon>Actinomycetota</taxon>
        <taxon>Actinomycetes</taxon>
        <taxon>Mycobacteriales</taxon>
        <taxon>Mycobacteriaceae</taxon>
        <taxon>Mycobacterium</taxon>
    </lineage>
</organism>
<dbReference type="EMBL" id="MVBN01000007">
    <property type="protein sequence ID" value="OOK69493.1"/>
    <property type="molecule type" value="Genomic_DNA"/>
</dbReference>
<dbReference type="InterPro" id="IPR023393">
    <property type="entry name" value="START-like_dom_sf"/>
</dbReference>
<accession>A0A1V3WRB3</accession>
<gene>
    <name evidence="1" type="primary">coxG</name>
    <name evidence="1" type="ORF">BZL29_6285</name>
</gene>
<dbReference type="Proteomes" id="UP000188532">
    <property type="component" value="Unassembled WGS sequence"/>
</dbReference>
<sequence length="52" mass="5727">MTRTPLSPSAAGHERTCNMKIANEFSVSAPIEQAWDVLCDLEKVIPLMPGRN</sequence>
<proteinExistence type="predicted"/>
<dbReference type="SUPFAM" id="SSF55961">
    <property type="entry name" value="Bet v1-like"/>
    <property type="match status" value="1"/>
</dbReference>
<dbReference type="Gene3D" id="3.30.530.20">
    <property type="match status" value="1"/>
</dbReference>
<evidence type="ECO:0000313" key="2">
    <source>
        <dbReference type="Proteomes" id="UP000188532"/>
    </source>
</evidence>
<name>A0A1V3WRB3_MYCKA</name>
<comment type="caution">
    <text evidence="1">The sequence shown here is derived from an EMBL/GenBank/DDBJ whole genome shotgun (WGS) entry which is preliminary data.</text>
</comment>
<evidence type="ECO:0000313" key="1">
    <source>
        <dbReference type="EMBL" id="OOK69493.1"/>
    </source>
</evidence>
<reference evidence="1 2" key="1">
    <citation type="submission" date="2017-02" db="EMBL/GenBank/DDBJ databases">
        <title>Complete genome sequences of Mycobacterium kansasii strains isolated from rhesus macaques.</title>
        <authorList>
            <person name="Panda A."/>
            <person name="Nagaraj S."/>
            <person name="Zhao X."/>
            <person name="Tettelin H."/>
            <person name="Detolla L.J."/>
        </authorList>
    </citation>
    <scope>NUCLEOTIDE SEQUENCE [LARGE SCALE GENOMIC DNA]</scope>
    <source>
        <strain evidence="1 2">11-3469</strain>
    </source>
</reference>
<dbReference type="AlphaFoldDB" id="A0A1V3WRB3"/>
<protein>
    <submittedName>
        <fullName evidence="1">Carbon monoxide dehydrogenase subunit G family domain protein</fullName>
    </submittedName>
</protein>